<dbReference type="Gene3D" id="3.40.50.2300">
    <property type="match status" value="1"/>
</dbReference>
<dbReference type="GO" id="GO:0000160">
    <property type="term" value="P:phosphorelay signal transduction system"/>
    <property type="evidence" value="ECO:0007669"/>
    <property type="project" value="InterPro"/>
</dbReference>
<feature type="modified residue" description="4-aspartylphosphate" evidence="1">
    <location>
        <position position="62"/>
    </location>
</feature>
<dbReference type="InterPro" id="IPR011006">
    <property type="entry name" value="CheY-like_superfamily"/>
</dbReference>
<gene>
    <name evidence="3" type="ORF">SAMN04488034_10277</name>
</gene>
<reference evidence="3 4" key="1">
    <citation type="submission" date="2016-10" db="EMBL/GenBank/DDBJ databases">
        <authorList>
            <person name="de Groot N.N."/>
        </authorList>
    </citation>
    <scope>NUCLEOTIDE SEQUENCE [LARGE SCALE GENOMIC DNA]</scope>
    <source>
        <strain evidence="3 4">DSM 23553</strain>
    </source>
</reference>
<protein>
    <submittedName>
        <fullName evidence="3">Response regulator receiver domain-containing protein</fullName>
    </submittedName>
</protein>
<dbReference type="AlphaFoldDB" id="A0A1H5L0I1"/>
<name>A0A1H5L0I1_9FLAO</name>
<dbReference type="InterPro" id="IPR001789">
    <property type="entry name" value="Sig_transdc_resp-reg_receiver"/>
</dbReference>
<dbReference type="PROSITE" id="PS50110">
    <property type="entry name" value="RESPONSE_REGULATORY"/>
    <property type="match status" value="1"/>
</dbReference>
<dbReference type="Pfam" id="PF00072">
    <property type="entry name" value="Response_reg"/>
    <property type="match status" value="1"/>
</dbReference>
<dbReference type="InterPro" id="IPR052893">
    <property type="entry name" value="TCS_response_regulator"/>
</dbReference>
<feature type="domain" description="Response regulatory" evidence="2">
    <location>
        <begin position="6"/>
        <end position="131"/>
    </location>
</feature>
<keyword evidence="1" id="KW-0597">Phosphoprotein</keyword>
<accession>A0A1H5L0I1</accession>
<dbReference type="SUPFAM" id="SSF52172">
    <property type="entry name" value="CheY-like"/>
    <property type="match status" value="1"/>
</dbReference>
<evidence type="ECO:0000313" key="3">
    <source>
        <dbReference type="EMBL" id="SEE70460.1"/>
    </source>
</evidence>
<organism evidence="3 4">
    <name type="scientific">Salinimicrobium catena</name>
    <dbReference type="NCBI Taxonomy" id="390640"/>
    <lineage>
        <taxon>Bacteria</taxon>
        <taxon>Pseudomonadati</taxon>
        <taxon>Bacteroidota</taxon>
        <taxon>Flavobacteriia</taxon>
        <taxon>Flavobacteriales</taxon>
        <taxon>Flavobacteriaceae</taxon>
        <taxon>Salinimicrobium</taxon>
    </lineage>
</organism>
<dbReference type="RefSeq" id="WP_176763430.1">
    <property type="nucleotide sequence ID" value="NZ_FNGG01000002.1"/>
</dbReference>
<proteinExistence type="predicted"/>
<dbReference type="PANTHER" id="PTHR44520:SF2">
    <property type="entry name" value="RESPONSE REGULATOR RCP1"/>
    <property type="match status" value="1"/>
</dbReference>
<dbReference type="EMBL" id="FNUG01000002">
    <property type="protein sequence ID" value="SEE70460.1"/>
    <property type="molecule type" value="Genomic_DNA"/>
</dbReference>
<sequence>MKKERQYFLVDDDATSNLICELNIKRIDPLAAISSFNDPEEALYFIKKNCLPENRECVLFLDINMPSMTGWEFLDAFENFCPEIKRKIRIYILTSAIEEFSGEKKKYPYVSGFFSKPIMSKNLIRVLEDIGATGVQEEKKFYLR</sequence>
<evidence type="ECO:0000259" key="2">
    <source>
        <dbReference type="PROSITE" id="PS50110"/>
    </source>
</evidence>
<dbReference type="STRING" id="390640.SAMN04488034_10277"/>
<dbReference type="Proteomes" id="UP000199448">
    <property type="component" value="Unassembled WGS sequence"/>
</dbReference>
<evidence type="ECO:0000256" key="1">
    <source>
        <dbReference type="PROSITE-ProRule" id="PRU00169"/>
    </source>
</evidence>
<keyword evidence="4" id="KW-1185">Reference proteome</keyword>
<evidence type="ECO:0000313" key="4">
    <source>
        <dbReference type="Proteomes" id="UP000199448"/>
    </source>
</evidence>
<dbReference type="PANTHER" id="PTHR44520">
    <property type="entry name" value="RESPONSE REGULATOR RCP1-RELATED"/>
    <property type="match status" value="1"/>
</dbReference>